<name>A0A1V0HKN4_9ENTR</name>
<gene>
    <name evidence="18" type="ORF">AOQ87_01800</name>
</gene>
<proteinExistence type="inferred from homology"/>
<dbReference type="PROSITE" id="PS50862">
    <property type="entry name" value="AA_TRNA_LIGASE_II"/>
    <property type="match status" value="1"/>
</dbReference>
<feature type="binding site" evidence="15">
    <location>
        <position position="287"/>
    </location>
    <ligand>
        <name>L-serine</name>
        <dbReference type="ChEBI" id="CHEBI:33384"/>
    </ligand>
</feature>
<dbReference type="GO" id="GO:0005737">
    <property type="term" value="C:cytoplasm"/>
    <property type="evidence" value="ECO:0007669"/>
    <property type="project" value="UniProtKB-SubCell"/>
</dbReference>
<evidence type="ECO:0000256" key="1">
    <source>
        <dbReference type="ARBA" id="ARBA00004496"/>
    </source>
</evidence>
<dbReference type="GO" id="GO:0005524">
    <property type="term" value="F:ATP binding"/>
    <property type="evidence" value="ECO:0007669"/>
    <property type="project" value="UniProtKB-KW"/>
</dbReference>
<feature type="binding site" evidence="15">
    <location>
        <position position="264"/>
    </location>
    <ligand>
        <name>L-serine</name>
        <dbReference type="ChEBI" id="CHEBI:33384"/>
    </ligand>
</feature>
<keyword evidence="9" id="KW-0648">Protein biosynthesis</keyword>
<feature type="domain" description="Aminoacyl-transfer RNA synthetases class-II family profile" evidence="17">
    <location>
        <begin position="168"/>
        <end position="411"/>
    </location>
</feature>
<dbReference type="InterPro" id="IPR045864">
    <property type="entry name" value="aa-tRNA-synth_II/BPL/LPL"/>
</dbReference>
<dbReference type="PANTHER" id="PTHR43697:SF1">
    <property type="entry name" value="SERINE--TRNA LIGASE"/>
    <property type="match status" value="1"/>
</dbReference>
<evidence type="ECO:0000256" key="16">
    <source>
        <dbReference type="PIRSR" id="PIRSR001529-2"/>
    </source>
</evidence>
<dbReference type="EC" id="6.1.1.11" evidence="4 14"/>
<keyword evidence="6 18" id="KW-0436">Ligase</keyword>
<evidence type="ECO:0000256" key="14">
    <source>
        <dbReference type="NCBIfam" id="TIGR00414"/>
    </source>
</evidence>
<evidence type="ECO:0000259" key="17">
    <source>
        <dbReference type="PROSITE" id="PS50862"/>
    </source>
</evidence>
<dbReference type="NCBIfam" id="TIGR00414">
    <property type="entry name" value="serS"/>
    <property type="match status" value="1"/>
</dbReference>
<dbReference type="SUPFAM" id="SSF55681">
    <property type="entry name" value="Class II aaRS and biotin synthetases"/>
    <property type="match status" value="1"/>
</dbReference>
<feature type="binding site" evidence="16">
    <location>
        <begin position="351"/>
        <end position="354"/>
    </location>
    <ligand>
        <name>ATP</name>
        <dbReference type="ChEBI" id="CHEBI:30616"/>
    </ligand>
</feature>
<feature type="binding site" evidence="15">
    <location>
        <position position="384"/>
    </location>
    <ligand>
        <name>L-serine</name>
        <dbReference type="ChEBI" id="CHEBI:33384"/>
    </ligand>
</feature>
<evidence type="ECO:0000256" key="5">
    <source>
        <dbReference type="ARBA" id="ARBA00022490"/>
    </source>
</evidence>
<evidence type="ECO:0000313" key="19">
    <source>
        <dbReference type="Proteomes" id="UP000242793"/>
    </source>
</evidence>
<keyword evidence="5" id="KW-0963">Cytoplasm</keyword>
<dbReference type="InterPro" id="IPR002314">
    <property type="entry name" value="aa-tRNA-synt_IIb"/>
</dbReference>
<keyword evidence="7" id="KW-0547">Nucleotide-binding</keyword>
<evidence type="ECO:0000256" key="4">
    <source>
        <dbReference type="ARBA" id="ARBA00012840"/>
    </source>
</evidence>
<dbReference type="Proteomes" id="UP000242793">
    <property type="component" value="Chromosome"/>
</dbReference>
<evidence type="ECO:0000256" key="8">
    <source>
        <dbReference type="ARBA" id="ARBA00022840"/>
    </source>
</evidence>
<dbReference type="PANTHER" id="PTHR43697">
    <property type="entry name" value="SERYL-TRNA SYNTHETASE"/>
    <property type="match status" value="1"/>
</dbReference>
<comment type="similarity">
    <text evidence="3">Belongs to the class-II aminoacyl-tRNA synthetase family. Type-1 seryl-tRNA synthetase subfamily.</text>
</comment>
<dbReference type="KEGG" id="rped:AOQ87_01800"/>
<dbReference type="SUPFAM" id="SSF46589">
    <property type="entry name" value="tRNA-binding arm"/>
    <property type="match status" value="1"/>
</dbReference>
<dbReference type="GO" id="GO:0006434">
    <property type="term" value="P:seryl-tRNA aminoacylation"/>
    <property type="evidence" value="ECO:0007669"/>
    <property type="project" value="UniProtKB-UniRule"/>
</dbReference>
<evidence type="ECO:0000256" key="2">
    <source>
        <dbReference type="ARBA" id="ARBA00005045"/>
    </source>
</evidence>
<dbReference type="PIRSF" id="PIRSF001529">
    <property type="entry name" value="Ser-tRNA-synth_IIa"/>
    <property type="match status" value="1"/>
</dbReference>
<accession>A0A1V0HKN4</accession>
<evidence type="ECO:0000256" key="6">
    <source>
        <dbReference type="ARBA" id="ARBA00022598"/>
    </source>
</evidence>
<evidence type="ECO:0000256" key="11">
    <source>
        <dbReference type="ARBA" id="ARBA00039158"/>
    </source>
</evidence>
<sequence length="431" mass="50513">MLDPKMFFSNLKIVKQKLSARGFHLDSEKIVRLKRRETDLIKEIDFLRRRRNHFSKIIGIEKIQARSVDDLHIKAKKIREELSNRETQLKSIKEEIQGIFSEIPNLPEECFKKQDNIEIKRWGKKRKFDFKIRNHIELTKENRSINFTIASKISKSKFSVISGKLAQLYRALSQFMISLHVDKHNYYEVLVPYLVNYRSLYNTGHLPKFTKDLFSVKLNDDSNKKNKYFLIPTGEVPVVNLVQNKVFSYESLPIKLVSHTACFRSEAGSYGNKTHGLIRLHQFDKVELIRIVHPKRSVVALERLTENAEKVLQLLNLPYRKIMIHNKNLGFSSSKTYDLEVWIPSRQKYIEISSCSNTTDFQSRRMNTKFKKADDRKEFVHILNGSGLPIGRTMVAILENYQSNDGSIEIPKILQKYMNGMDRIFLEKSKI</sequence>
<dbReference type="InterPro" id="IPR002317">
    <property type="entry name" value="Ser-tRNA-ligase_type_1"/>
</dbReference>
<protein>
    <recommendedName>
        <fullName evidence="11 14">Serine--tRNA ligase</fullName>
        <ecNumber evidence="4 14">6.1.1.11</ecNumber>
    </recommendedName>
</protein>
<dbReference type="Gene3D" id="3.30.930.10">
    <property type="entry name" value="Bira Bifunctional Protein, Domain 2"/>
    <property type="match status" value="1"/>
</dbReference>
<comment type="catalytic activity">
    <reaction evidence="12">
        <text>tRNA(Sec) + L-serine + ATP = L-seryl-tRNA(Sec) + AMP + diphosphate + H(+)</text>
        <dbReference type="Rhea" id="RHEA:42580"/>
        <dbReference type="Rhea" id="RHEA-COMP:9742"/>
        <dbReference type="Rhea" id="RHEA-COMP:10128"/>
        <dbReference type="ChEBI" id="CHEBI:15378"/>
        <dbReference type="ChEBI" id="CHEBI:30616"/>
        <dbReference type="ChEBI" id="CHEBI:33019"/>
        <dbReference type="ChEBI" id="CHEBI:33384"/>
        <dbReference type="ChEBI" id="CHEBI:78442"/>
        <dbReference type="ChEBI" id="CHEBI:78533"/>
        <dbReference type="ChEBI" id="CHEBI:456215"/>
        <dbReference type="EC" id="6.1.1.11"/>
    </reaction>
</comment>
<reference evidence="18 19" key="1">
    <citation type="submission" date="2015-10" db="EMBL/GenBank/DDBJ databases">
        <title>Survey of human and primate louse endosymbionts.</title>
        <authorList>
            <person name="Boyd B.M."/>
        </authorList>
    </citation>
    <scope>NUCLEOTIDE SEQUENCE [LARGE SCALE GENOMIC DNA]</scope>
    <source>
        <strain evidence="18 19">PTSK</strain>
    </source>
</reference>
<evidence type="ECO:0000256" key="10">
    <source>
        <dbReference type="ARBA" id="ARBA00023146"/>
    </source>
</evidence>
<dbReference type="InterPro" id="IPR015866">
    <property type="entry name" value="Ser-tRNA-synth_1_N"/>
</dbReference>
<keyword evidence="10" id="KW-0030">Aminoacyl-tRNA synthetase</keyword>
<dbReference type="InterPro" id="IPR006195">
    <property type="entry name" value="aa-tRNA-synth_II"/>
</dbReference>
<dbReference type="Pfam" id="PF00587">
    <property type="entry name" value="tRNA-synt_2b"/>
    <property type="match status" value="1"/>
</dbReference>
<dbReference type="GO" id="GO:0004828">
    <property type="term" value="F:serine-tRNA ligase activity"/>
    <property type="evidence" value="ECO:0007669"/>
    <property type="project" value="UniProtKB-UniRule"/>
</dbReference>
<comment type="subcellular location">
    <subcellularLocation>
        <location evidence="1">Cytoplasm</location>
    </subcellularLocation>
</comment>
<dbReference type="EMBL" id="CP012839">
    <property type="protein sequence ID" value="ARC53384.1"/>
    <property type="molecule type" value="Genomic_DNA"/>
</dbReference>
<dbReference type="Gene3D" id="1.10.287.40">
    <property type="entry name" value="Serine-tRNA synthetase, tRNA binding domain"/>
    <property type="match status" value="1"/>
</dbReference>
<dbReference type="InterPro" id="IPR010978">
    <property type="entry name" value="tRNA-bd_arm"/>
</dbReference>
<feature type="binding site" evidence="15">
    <location>
        <position position="233"/>
    </location>
    <ligand>
        <name>L-serine</name>
        <dbReference type="ChEBI" id="CHEBI:33384"/>
    </ligand>
</feature>
<evidence type="ECO:0000256" key="15">
    <source>
        <dbReference type="PIRSR" id="PIRSR001529-1"/>
    </source>
</evidence>
<evidence type="ECO:0000256" key="9">
    <source>
        <dbReference type="ARBA" id="ARBA00022917"/>
    </source>
</evidence>
<dbReference type="RefSeq" id="WP_080626596.1">
    <property type="nucleotide sequence ID" value="NZ_CP012839.1"/>
</dbReference>
<evidence type="ECO:0000256" key="13">
    <source>
        <dbReference type="ARBA" id="ARBA00048823"/>
    </source>
</evidence>
<keyword evidence="19" id="KW-1185">Reference proteome</keyword>
<dbReference type="AlphaFoldDB" id="A0A1V0HKN4"/>
<feature type="binding site" evidence="16">
    <location>
        <begin position="264"/>
        <end position="266"/>
    </location>
    <ligand>
        <name>ATP</name>
        <dbReference type="ChEBI" id="CHEBI:30616"/>
    </ligand>
</feature>
<comment type="catalytic activity">
    <reaction evidence="13">
        <text>tRNA(Ser) + L-serine + ATP = L-seryl-tRNA(Ser) + AMP + diphosphate + H(+)</text>
        <dbReference type="Rhea" id="RHEA:12292"/>
        <dbReference type="Rhea" id="RHEA-COMP:9669"/>
        <dbReference type="Rhea" id="RHEA-COMP:9703"/>
        <dbReference type="ChEBI" id="CHEBI:15378"/>
        <dbReference type="ChEBI" id="CHEBI:30616"/>
        <dbReference type="ChEBI" id="CHEBI:33019"/>
        <dbReference type="ChEBI" id="CHEBI:33384"/>
        <dbReference type="ChEBI" id="CHEBI:78442"/>
        <dbReference type="ChEBI" id="CHEBI:78533"/>
        <dbReference type="ChEBI" id="CHEBI:456215"/>
        <dbReference type="EC" id="6.1.1.11"/>
    </reaction>
</comment>
<evidence type="ECO:0000313" key="18">
    <source>
        <dbReference type="EMBL" id="ARC53384.1"/>
    </source>
</evidence>
<dbReference type="STRING" id="428411.AOQ87_01800"/>
<dbReference type="PRINTS" id="PR00981">
    <property type="entry name" value="TRNASYNTHSER"/>
</dbReference>
<comment type="pathway">
    <text evidence="2">Aminoacyl-tRNA biosynthesis; selenocysteinyl-tRNA(Sec) biosynthesis; L-seryl-tRNA(Sec) from L-serine and tRNA(Sec): step 1/1.</text>
</comment>
<keyword evidence="8 16" id="KW-0067">ATP-binding</keyword>
<evidence type="ECO:0000256" key="7">
    <source>
        <dbReference type="ARBA" id="ARBA00022741"/>
    </source>
</evidence>
<dbReference type="Pfam" id="PF02403">
    <property type="entry name" value="Seryl_tRNA_N"/>
    <property type="match status" value="1"/>
</dbReference>
<evidence type="ECO:0000256" key="12">
    <source>
        <dbReference type="ARBA" id="ARBA00047929"/>
    </source>
</evidence>
<evidence type="ECO:0000256" key="3">
    <source>
        <dbReference type="ARBA" id="ARBA00010728"/>
    </source>
</evidence>
<dbReference type="InterPro" id="IPR042103">
    <property type="entry name" value="SerRS_1_N_sf"/>
</dbReference>
<organism evidence="18 19">
    <name type="scientific">Candidatus Riesia pediculischaeffi</name>
    <dbReference type="NCBI Taxonomy" id="428411"/>
    <lineage>
        <taxon>Bacteria</taxon>
        <taxon>Pseudomonadati</taxon>
        <taxon>Pseudomonadota</taxon>
        <taxon>Gammaproteobacteria</taxon>
        <taxon>Enterobacterales</taxon>
        <taxon>Enterobacteriaceae</taxon>
        <taxon>Candidatus Riesia</taxon>
    </lineage>
</organism>